<comment type="caution">
    <text evidence="1">The sequence shown here is derived from an EMBL/GenBank/DDBJ whole genome shotgun (WGS) entry which is preliminary data.</text>
</comment>
<dbReference type="EMBL" id="ASYR01000013">
    <property type="protein sequence ID" value="KAF0649628.1"/>
    <property type="molecule type" value="Genomic_DNA"/>
</dbReference>
<protein>
    <recommendedName>
        <fullName evidence="3">Secreted protein</fullName>
    </recommendedName>
</protein>
<evidence type="ECO:0000313" key="1">
    <source>
        <dbReference type="EMBL" id="KAF0649628.1"/>
    </source>
</evidence>
<evidence type="ECO:0008006" key="3">
    <source>
        <dbReference type="Google" id="ProtNLM"/>
    </source>
</evidence>
<evidence type="ECO:0000313" key="2">
    <source>
        <dbReference type="Proteomes" id="UP000731519"/>
    </source>
</evidence>
<proteinExistence type="predicted"/>
<accession>A0ABQ6XV55</accession>
<organism evidence="1 2">
    <name type="scientific">Streptomyces fradiae ATCC 10745 = DSM 40063</name>
    <dbReference type="NCBI Taxonomy" id="1319510"/>
    <lineage>
        <taxon>Bacteria</taxon>
        <taxon>Bacillati</taxon>
        <taxon>Actinomycetota</taxon>
        <taxon>Actinomycetes</taxon>
        <taxon>Kitasatosporales</taxon>
        <taxon>Streptomycetaceae</taxon>
        <taxon>Streptomyces</taxon>
    </lineage>
</organism>
<dbReference type="Proteomes" id="UP000731519">
    <property type="component" value="Unassembled WGS sequence"/>
</dbReference>
<keyword evidence="2" id="KW-1185">Reference proteome</keyword>
<name>A0ABQ6XV55_STRFR</name>
<sequence length="75" mass="7394">MKAAVMTMARATQRRRSAAGAAGAVPGGGVACAAPVPEDPPVLAVLELLGLLGLLEPRAVAEGWEEVMGGTVGAV</sequence>
<dbReference type="PROSITE" id="PS51257">
    <property type="entry name" value="PROKAR_LIPOPROTEIN"/>
    <property type="match status" value="1"/>
</dbReference>
<reference evidence="1 2" key="1">
    <citation type="submission" date="2013-05" db="EMBL/GenBank/DDBJ databases">
        <title>Genome Sequence of Streptomyces fradiae.</title>
        <authorList>
            <person name="Kirby R."/>
        </authorList>
    </citation>
    <scope>NUCLEOTIDE SEQUENCE [LARGE SCALE GENOMIC DNA]</scope>
    <source>
        <strain evidence="1 2">ATCC 10745</strain>
    </source>
</reference>
<gene>
    <name evidence="1" type="ORF">K701_12310</name>
</gene>